<gene>
    <name evidence="12" type="ORF">VaNZ11_009298</name>
</gene>
<evidence type="ECO:0000256" key="8">
    <source>
        <dbReference type="ARBA" id="ARBA00023163"/>
    </source>
</evidence>
<reference evidence="12 13" key="1">
    <citation type="journal article" date="2023" name="IScience">
        <title>Expanded male sex-determining region conserved during the evolution of homothallism in the green alga Volvox.</title>
        <authorList>
            <person name="Yamamoto K."/>
            <person name="Matsuzaki R."/>
            <person name="Mahakham W."/>
            <person name="Heman W."/>
            <person name="Sekimoto H."/>
            <person name="Kawachi M."/>
            <person name="Minakuchi Y."/>
            <person name="Toyoda A."/>
            <person name="Nozaki H."/>
        </authorList>
    </citation>
    <scope>NUCLEOTIDE SEQUENCE [LARGE SCALE GENOMIC DNA]</scope>
    <source>
        <strain evidence="12 13">NIES-4468</strain>
    </source>
</reference>
<dbReference type="Pfam" id="PF10497">
    <property type="entry name" value="zf-4CXXC_R1"/>
    <property type="match status" value="1"/>
</dbReference>
<evidence type="ECO:0000313" key="13">
    <source>
        <dbReference type="Proteomes" id="UP001165090"/>
    </source>
</evidence>
<keyword evidence="9" id="KW-0539">Nucleus</keyword>
<accession>A0ABQ5S928</accession>
<comment type="subcellular location">
    <subcellularLocation>
        <location evidence="2">Cytoplasm</location>
    </subcellularLocation>
    <subcellularLocation>
        <location evidence="1">Nucleus</location>
    </subcellularLocation>
</comment>
<keyword evidence="8" id="KW-0804">Transcription</keyword>
<sequence length="355" mass="38659">MVSTRSRRNGGIEEIQPTTVDARVKPRATAKDAAVRPEDNAAAPVTDLDAERARCMARNAEALQRFGIKAALDALLTQAAAVKGKASATNLEAKGTKRSHAHLGQIPVRRSKRLAGAPAPGMVEFDDNGNLVQQGESCAGLLDLMENGDARIKPGIKVDELTDEQRTAINVQRCSSKSRGGIYHQRGLTCHFCRQKKLCGEDDCPRCSTQNWEADCIGKTFCRACLSANGIFCRACLIVRYGQDLDEVRADPTWLCPHCYVDKHGHYNTHGWLCNSSICLRREKIAPTGIAIHEAIKQGYPSVAHMLQARLLKKAKEAAHTGAGRGTAQTATSTHAENHQQRLTTTAVEVELDDN</sequence>
<organism evidence="12 13">
    <name type="scientific">Volvox africanus</name>
    <dbReference type="NCBI Taxonomy" id="51714"/>
    <lineage>
        <taxon>Eukaryota</taxon>
        <taxon>Viridiplantae</taxon>
        <taxon>Chlorophyta</taxon>
        <taxon>core chlorophytes</taxon>
        <taxon>Chlorophyceae</taxon>
        <taxon>CS clade</taxon>
        <taxon>Chlamydomonadales</taxon>
        <taxon>Volvocaceae</taxon>
        <taxon>Volvox</taxon>
    </lineage>
</organism>
<evidence type="ECO:0000256" key="4">
    <source>
        <dbReference type="ARBA" id="ARBA00022499"/>
    </source>
</evidence>
<keyword evidence="3" id="KW-0963">Cytoplasm</keyword>
<keyword evidence="13" id="KW-1185">Reference proteome</keyword>
<dbReference type="InterPro" id="IPR018866">
    <property type="entry name" value="Znf-4CXXC_R1"/>
</dbReference>
<name>A0ABQ5S928_9CHLO</name>
<evidence type="ECO:0000259" key="11">
    <source>
        <dbReference type="Pfam" id="PF10497"/>
    </source>
</evidence>
<dbReference type="PANTHER" id="PTHR31169:SF15">
    <property type="entry name" value="EXPRESSED PROTEIN"/>
    <property type="match status" value="1"/>
</dbReference>
<evidence type="ECO:0000256" key="1">
    <source>
        <dbReference type="ARBA" id="ARBA00004123"/>
    </source>
</evidence>
<proteinExistence type="predicted"/>
<feature type="compositionally biased region" description="Low complexity" evidence="10">
    <location>
        <begin position="322"/>
        <end position="334"/>
    </location>
</feature>
<keyword evidence="7" id="KW-0805">Transcription regulation</keyword>
<feature type="region of interest" description="Disordered" evidence="10">
    <location>
        <begin position="1"/>
        <end position="29"/>
    </location>
</feature>
<evidence type="ECO:0000256" key="9">
    <source>
        <dbReference type="ARBA" id="ARBA00023242"/>
    </source>
</evidence>
<evidence type="ECO:0000256" key="10">
    <source>
        <dbReference type="SAM" id="MobiDB-lite"/>
    </source>
</evidence>
<comment type="caution">
    <text evidence="12">The sequence shown here is derived from an EMBL/GenBank/DDBJ whole genome shotgun (WGS) entry which is preliminary data.</text>
</comment>
<evidence type="ECO:0000256" key="3">
    <source>
        <dbReference type="ARBA" id="ARBA00022490"/>
    </source>
</evidence>
<evidence type="ECO:0000256" key="2">
    <source>
        <dbReference type="ARBA" id="ARBA00004496"/>
    </source>
</evidence>
<evidence type="ECO:0000256" key="5">
    <source>
        <dbReference type="ARBA" id="ARBA00022553"/>
    </source>
</evidence>
<dbReference type="InterPro" id="IPR040221">
    <property type="entry name" value="CDCA7/CDA7L"/>
</dbReference>
<evidence type="ECO:0000256" key="7">
    <source>
        <dbReference type="ARBA" id="ARBA00023015"/>
    </source>
</evidence>
<protein>
    <recommendedName>
        <fullName evidence="11">Zinc-finger domain-containing protein</fullName>
    </recommendedName>
</protein>
<keyword evidence="4" id="KW-1017">Isopeptide bond</keyword>
<evidence type="ECO:0000313" key="12">
    <source>
        <dbReference type="EMBL" id="GLI65691.1"/>
    </source>
</evidence>
<evidence type="ECO:0000256" key="6">
    <source>
        <dbReference type="ARBA" id="ARBA00022843"/>
    </source>
</evidence>
<keyword evidence="5" id="KW-0597">Phosphoprotein</keyword>
<dbReference type="Proteomes" id="UP001165090">
    <property type="component" value="Unassembled WGS sequence"/>
</dbReference>
<feature type="domain" description="Zinc-finger" evidence="11">
    <location>
        <begin position="185"/>
        <end position="307"/>
    </location>
</feature>
<dbReference type="EMBL" id="BSDZ01000024">
    <property type="protein sequence ID" value="GLI65691.1"/>
    <property type="molecule type" value="Genomic_DNA"/>
</dbReference>
<dbReference type="PANTHER" id="PTHR31169">
    <property type="entry name" value="OS05G0300700 PROTEIN"/>
    <property type="match status" value="1"/>
</dbReference>
<keyword evidence="6" id="KW-0832">Ubl conjugation</keyword>
<feature type="region of interest" description="Disordered" evidence="10">
    <location>
        <begin position="322"/>
        <end position="355"/>
    </location>
</feature>